<comment type="caution">
    <text evidence="2">The sequence shown here is derived from an EMBL/GenBank/DDBJ whole genome shotgun (WGS) entry which is preliminary data.</text>
</comment>
<evidence type="ECO:0008006" key="4">
    <source>
        <dbReference type="Google" id="ProtNLM"/>
    </source>
</evidence>
<feature type="region of interest" description="Disordered" evidence="1">
    <location>
        <begin position="620"/>
        <end position="642"/>
    </location>
</feature>
<evidence type="ECO:0000313" key="2">
    <source>
        <dbReference type="EMBL" id="MBC5617565.1"/>
    </source>
</evidence>
<keyword evidence="3" id="KW-1185">Reference proteome</keyword>
<protein>
    <recommendedName>
        <fullName evidence="4">Macroglobulin domain-containing protein</fullName>
    </recommendedName>
</protein>
<dbReference type="Proteomes" id="UP000636891">
    <property type="component" value="Unassembled WGS sequence"/>
</dbReference>
<accession>A0ABR7CQT1</accession>
<organism evidence="2 3">
    <name type="scientific">Alistipes hominis</name>
    <dbReference type="NCBI Taxonomy" id="2763015"/>
    <lineage>
        <taxon>Bacteria</taxon>
        <taxon>Pseudomonadati</taxon>
        <taxon>Bacteroidota</taxon>
        <taxon>Bacteroidia</taxon>
        <taxon>Bacteroidales</taxon>
        <taxon>Rikenellaceae</taxon>
        <taxon>Alistipes</taxon>
    </lineage>
</organism>
<reference evidence="2 3" key="1">
    <citation type="submission" date="2020-08" db="EMBL/GenBank/DDBJ databases">
        <title>Genome public.</title>
        <authorList>
            <person name="Liu C."/>
            <person name="Sun Q."/>
        </authorList>
    </citation>
    <scope>NUCLEOTIDE SEQUENCE [LARGE SCALE GENOMIC DNA]</scope>
    <source>
        <strain evidence="2 3">New-7</strain>
    </source>
</reference>
<feature type="compositionally biased region" description="Pro residues" evidence="1">
    <location>
        <begin position="629"/>
        <end position="640"/>
    </location>
</feature>
<dbReference type="RefSeq" id="WP_186965925.1">
    <property type="nucleotide sequence ID" value="NZ_JACOOK010000006.1"/>
</dbReference>
<evidence type="ECO:0000256" key="1">
    <source>
        <dbReference type="SAM" id="MobiDB-lite"/>
    </source>
</evidence>
<proteinExistence type="predicted"/>
<dbReference type="EMBL" id="JACOOK010000006">
    <property type="protein sequence ID" value="MBC5617565.1"/>
    <property type="molecule type" value="Genomic_DNA"/>
</dbReference>
<name>A0ABR7CQT1_9BACT</name>
<sequence length="899" mass="100499">MKRMYSLSAIFVTMAIAFVSSVSGRIVSPIPEPDAFVISARDSLLFDFFVTMQSRRPEKLFLHLSQPYYGAGDTIWFKAYLTDAVFHRPDTLSNFLYVDLSDRLGKVVASRKIKRDSLGFANGLPLPDTLPAGEYTLRAYTGWMLNFDPAFFFRRNLSVGSMRSERVRSSVVYSGEQVIVRFSDAEGKPVRDASASYELFDRAGRRVGGFRQRTTSTGALFVDLPHDSIRNGGSIRMMLDEGGTVFRRTVFLEPETHDFAVGFFPEGGDLVDGVPRKVAFKAERSDGYPEDVRGSVLDSRGDTVVSFASEHDGMGAFLLCARQGETYRAVCRAGRREITVALPEIRPGACALTAAQSSGRILYKADGTVPRGSRLVGHIRGDCCCVVPVDPQRPSGAILADSLPEGILHLLLVDSTGRPRSERLVFLKRTGKRERWTVTPDKPRYGKREKVRVGISLEDSDGKPISADLSVSVTDRRAVRYDSLGDDIRTNLLLCSDVKGYVHNPGYYFLGDDPAAAHRLDLVMLTHGWRRFRAGNLYDPEPFSPKHFVERGQYLSGKVIGIAGRAAPGALVSAVALNRDNVADAAQADDSGRFVLSGLDFADTVLFMVSAKTRRGKPTQRIDLDGLYPRPPLTDRPPFPDSAESVRKAVRDYLKQQKLQHATIDGMKIFELEGVEVRAIDPRRPKRIAYGTVYDTTQLAPYKPMSLYNYILFLPSVYYSQGCFFMKPIPPPSSDPNNPSPILGTIPLRITINGRLCEADELMSYTVDDIEYINHIRRADMRSIFEQRQGLKCTYYPCCVEFYTKPGHEYGIPDVQTCQVIGYSENMEFYHPVYDTPEKVNDGNLDNRTTVYWNPYVKTDPNGNTTIEFYTNDTDQADYDITIEGIAPDGTIYKSRQKL</sequence>
<dbReference type="Gene3D" id="2.60.40.1930">
    <property type="match status" value="1"/>
</dbReference>
<gene>
    <name evidence="2" type="ORF">H8S08_11155</name>
</gene>
<evidence type="ECO:0000313" key="3">
    <source>
        <dbReference type="Proteomes" id="UP000636891"/>
    </source>
</evidence>